<dbReference type="SUPFAM" id="SSF103657">
    <property type="entry name" value="BAR/IMD domain-like"/>
    <property type="match status" value="1"/>
</dbReference>
<feature type="region of interest" description="Disordered" evidence="4">
    <location>
        <begin position="294"/>
        <end position="334"/>
    </location>
</feature>
<feature type="domain" description="F-BAR" evidence="6">
    <location>
        <begin position="1"/>
        <end position="261"/>
    </location>
</feature>
<dbReference type="PANTHER" id="PTHR23065:SF61">
    <property type="entry name" value="PROLINE-SERINE-THREONINE PHOSPHATASE-INTERACTING PROTEIN 2-LIKE"/>
    <property type="match status" value="1"/>
</dbReference>
<dbReference type="InterPro" id="IPR001060">
    <property type="entry name" value="FCH_dom"/>
</dbReference>
<dbReference type="PRINTS" id="PR00452">
    <property type="entry name" value="SH3DOMAIN"/>
</dbReference>
<keyword evidence="1 2" id="KW-0728">SH3 domain</keyword>
<dbReference type="Gene3D" id="1.20.1270.60">
    <property type="entry name" value="Arfaptin homology (AH) domain/BAR domain"/>
    <property type="match status" value="1"/>
</dbReference>
<reference evidence="8" key="1">
    <citation type="submission" date="2025-08" db="UniProtKB">
        <authorList>
            <consortium name="RefSeq"/>
        </authorList>
    </citation>
    <scope>IDENTIFICATION</scope>
</reference>
<dbReference type="Proteomes" id="UP000694845">
    <property type="component" value="Unplaced"/>
</dbReference>
<dbReference type="FunFam" id="1.20.1270.60:FF:000037">
    <property type="entry name" value="Proline-serine-threonine phosphatase interacting protein 1"/>
    <property type="match status" value="1"/>
</dbReference>
<dbReference type="GO" id="GO:0051015">
    <property type="term" value="F:actin filament binding"/>
    <property type="evidence" value="ECO:0007669"/>
    <property type="project" value="TreeGrafter"/>
</dbReference>
<dbReference type="KEGG" id="aplc:110976009"/>
<sequence>MSRFVDSFWDTEFNSTNGYEVLLKRMKEGREMCKDYEDFLKQRAKAEESFGKTLLKISRTSGGKEEIGTLKAAWSEVVTQTELCGQAHIDISIRLGDEAKKVEEFRESQKDLRRKSEDAIKKLITAKKDQYNKVVHSKRNYESKCKEADIADDSYMKGRLVAPAKEIDKMALKKDRTRQAASVADAQYQKDVASLDQTRQQWEEQMAQLCVIFQQLETERIRFLRNAMWVFANIISLQCCSDDGNSEDMRKALSECHEDKDIQLFISQKRTGSSRPAPIVYECYYRDNMMGKSGGGITNSRSRQTLPPIPGGPPKIDQTRALPSPPPQSPPNHAGIYSSMGEYSTGVVGESSSIKTNKFMAKFDYDAQGPEEMSIKAGDILTIIDREDETWWYAELDGRKGHVPAEYLGPYANTGEELHNTFL</sequence>
<evidence type="ECO:0000256" key="1">
    <source>
        <dbReference type="ARBA" id="ARBA00022443"/>
    </source>
</evidence>
<dbReference type="SMART" id="SM00055">
    <property type="entry name" value="FCH"/>
    <property type="match status" value="1"/>
</dbReference>
<dbReference type="CDD" id="cd00174">
    <property type="entry name" value="SH3"/>
    <property type="match status" value="1"/>
</dbReference>
<evidence type="ECO:0000256" key="3">
    <source>
        <dbReference type="PROSITE-ProRule" id="PRU01077"/>
    </source>
</evidence>
<keyword evidence="7" id="KW-1185">Reference proteome</keyword>
<evidence type="ECO:0000259" key="6">
    <source>
        <dbReference type="PROSITE" id="PS51741"/>
    </source>
</evidence>
<dbReference type="PRINTS" id="PR01887">
    <property type="entry name" value="SPECTRNALPHA"/>
</dbReference>
<dbReference type="GO" id="GO:0005737">
    <property type="term" value="C:cytoplasm"/>
    <property type="evidence" value="ECO:0007669"/>
    <property type="project" value="TreeGrafter"/>
</dbReference>
<dbReference type="InterPro" id="IPR027267">
    <property type="entry name" value="AH/BAR_dom_sf"/>
</dbReference>
<name>A0A8B7XXT9_ACAPL</name>
<dbReference type="InterPro" id="IPR036028">
    <property type="entry name" value="SH3-like_dom_sf"/>
</dbReference>
<dbReference type="SMART" id="SM00326">
    <property type="entry name" value="SH3"/>
    <property type="match status" value="1"/>
</dbReference>
<organism evidence="7 8">
    <name type="scientific">Acanthaster planci</name>
    <name type="common">Crown-of-thorns starfish</name>
    <dbReference type="NCBI Taxonomy" id="133434"/>
    <lineage>
        <taxon>Eukaryota</taxon>
        <taxon>Metazoa</taxon>
        <taxon>Echinodermata</taxon>
        <taxon>Eleutherozoa</taxon>
        <taxon>Asterozoa</taxon>
        <taxon>Asteroidea</taxon>
        <taxon>Valvatacea</taxon>
        <taxon>Valvatida</taxon>
        <taxon>Acanthasteridae</taxon>
        <taxon>Acanthaster</taxon>
    </lineage>
</organism>
<dbReference type="GeneID" id="110976009"/>
<dbReference type="Gene3D" id="2.30.30.40">
    <property type="entry name" value="SH3 Domains"/>
    <property type="match status" value="1"/>
</dbReference>
<evidence type="ECO:0000313" key="7">
    <source>
        <dbReference type="Proteomes" id="UP000694845"/>
    </source>
</evidence>
<dbReference type="GO" id="GO:0005886">
    <property type="term" value="C:plasma membrane"/>
    <property type="evidence" value="ECO:0007669"/>
    <property type="project" value="TreeGrafter"/>
</dbReference>
<dbReference type="GO" id="GO:0030041">
    <property type="term" value="P:actin filament polymerization"/>
    <property type="evidence" value="ECO:0007669"/>
    <property type="project" value="TreeGrafter"/>
</dbReference>
<dbReference type="PROSITE" id="PS51741">
    <property type="entry name" value="F_BAR"/>
    <property type="match status" value="1"/>
</dbReference>
<keyword evidence="3" id="KW-0175">Coiled coil</keyword>
<dbReference type="InterPro" id="IPR031160">
    <property type="entry name" value="F_BAR_dom"/>
</dbReference>
<evidence type="ECO:0000256" key="4">
    <source>
        <dbReference type="SAM" id="MobiDB-lite"/>
    </source>
</evidence>
<evidence type="ECO:0000256" key="2">
    <source>
        <dbReference type="PROSITE-ProRule" id="PRU00192"/>
    </source>
</evidence>
<protein>
    <submittedName>
        <fullName evidence="8">Proline-serine-threonine phosphatase-interacting protein 1-like isoform X1</fullName>
    </submittedName>
</protein>
<dbReference type="OrthoDB" id="10255964at2759"/>
<dbReference type="OMA" id="KNYEARC"/>
<proteinExistence type="predicted"/>
<dbReference type="RefSeq" id="XP_022084606.1">
    <property type="nucleotide sequence ID" value="XM_022228914.1"/>
</dbReference>
<dbReference type="InterPro" id="IPR001452">
    <property type="entry name" value="SH3_domain"/>
</dbReference>
<evidence type="ECO:0000313" key="8">
    <source>
        <dbReference type="RefSeq" id="XP_022084606.1"/>
    </source>
</evidence>
<dbReference type="SUPFAM" id="SSF50044">
    <property type="entry name" value="SH3-domain"/>
    <property type="match status" value="1"/>
</dbReference>
<evidence type="ECO:0000259" key="5">
    <source>
        <dbReference type="PROSITE" id="PS50002"/>
    </source>
</evidence>
<feature type="domain" description="SH3" evidence="5">
    <location>
        <begin position="354"/>
        <end position="413"/>
    </location>
</feature>
<dbReference type="PANTHER" id="PTHR23065">
    <property type="entry name" value="PROLINE-SERINE-THREONINE PHOSPHATASE INTERACTING PROTEIN 1"/>
    <property type="match status" value="1"/>
</dbReference>
<dbReference type="GO" id="GO:0005884">
    <property type="term" value="C:actin filament"/>
    <property type="evidence" value="ECO:0007669"/>
    <property type="project" value="TreeGrafter"/>
</dbReference>
<dbReference type="Pfam" id="PF00611">
    <property type="entry name" value="FCH"/>
    <property type="match status" value="1"/>
</dbReference>
<dbReference type="AlphaFoldDB" id="A0A8B7XXT9"/>
<gene>
    <name evidence="8" type="primary">LOC110976009</name>
</gene>
<accession>A0A8B7XXT9</accession>
<dbReference type="PROSITE" id="PS50002">
    <property type="entry name" value="SH3"/>
    <property type="match status" value="1"/>
</dbReference>
<dbReference type="Pfam" id="PF00018">
    <property type="entry name" value="SH3_1"/>
    <property type="match status" value="1"/>
</dbReference>